<protein>
    <submittedName>
        <fullName evidence="1">Restriction endonuclease</fullName>
    </submittedName>
</protein>
<evidence type="ECO:0000313" key="2">
    <source>
        <dbReference type="Proteomes" id="UP000826775"/>
    </source>
</evidence>
<evidence type="ECO:0000313" key="1">
    <source>
        <dbReference type="EMBL" id="BCZ17886.1"/>
    </source>
</evidence>
<dbReference type="Proteomes" id="UP000826775">
    <property type="component" value="Chromosome"/>
</dbReference>
<dbReference type="GO" id="GO:0004519">
    <property type="term" value="F:endonuclease activity"/>
    <property type="evidence" value="ECO:0007669"/>
    <property type="project" value="UniProtKB-KW"/>
</dbReference>
<name>A0ABM7SB80_9HELI</name>
<reference evidence="1 2" key="1">
    <citation type="submission" date="2021-07" db="EMBL/GenBank/DDBJ databases">
        <title>Novel Helicobacter sp. Isolated from a dog.</title>
        <authorList>
            <person name="Rimbara E."/>
            <person name="Suzuki M."/>
        </authorList>
    </citation>
    <scope>NUCLEOTIDE SEQUENCE [LARGE SCALE GENOMIC DNA]</scope>
    <source>
        <strain evidence="2">NHP19-003</strain>
    </source>
</reference>
<keyword evidence="1" id="KW-0255">Endonuclease</keyword>
<keyword evidence="2" id="KW-1185">Reference proteome</keyword>
<accession>A0ABM7SB80</accession>
<keyword evidence="1" id="KW-0540">Nuclease</keyword>
<proteinExistence type="predicted"/>
<gene>
    <name evidence="1" type="ORF">NHP190003_11680</name>
</gene>
<dbReference type="EMBL" id="AP024814">
    <property type="protein sequence ID" value="BCZ17886.1"/>
    <property type="molecule type" value="Genomic_DNA"/>
</dbReference>
<organism evidence="1 2">
    <name type="scientific">Helicobacter gastrocanis</name>
    <dbReference type="NCBI Taxonomy" id="2849641"/>
    <lineage>
        <taxon>Bacteria</taxon>
        <taxon>Pseudomonadati</taxon>
        <taxon>Campylobacterota</taxon>
        <taxon>Epsilonproteobacteria</taxon>
        <taxon>Campylobacterales</taxon>
        <taxon>Helicobacteraceae</taxon>
        <taxon>Helicobacter</taxon>
    </lineage>
</organism>
<keyword evidence="1" id="KW-0378">Hydrolase</keyword>
<sequence>MKMTMHEILSTLIERKYEEIKKKQQTGMFEKIFAFEANAIGQIGEAFVKEVFKAFSLPLDSNKEVIHDEYDLLSQGKKIEIKTARKGLKNDTFQFNGINPKYNYDYIILLGITANDLLYYIIDKKQDHSYKHKERKDTIRINGKEKKLVAMNPGNQANYKLTLSLKELKPIAGFAEELTKIFGGGNHD</sequence>